<evidence type="ECO:0008006" key="3">
    <source>
        <dbReference type="Google" id="ProtNLM"/>
    </source>
</evidence>
<keyword evidence="2" id="KW-1185">Reference proteome</keyword>
<evidence type="ECO:0000313" key="2">
    <source>
        <dbReference type="Proteomes" id="UP000051574"/>
    </source>
</evidence>
<sequence length="131" mass="14998">MIMFKERCALSEQVENEWKPVSSGTIFIYYDNEIYGTRINFSDDCNVVLSNTLIGLNTEMKISQNVCTWTAVEAANNLYQWRNLQAAFETEDAAEQFYITFREGVTYAEHSDIVDNIPTFADPEDDNVVAN</sequence>
<protein>
    <recommendedName>
        <fullName evidence="3">RanBD1 domain-containing protein</fullName>
    </recommendedName>
</protein>
<gene>
    <name evidence="1" type="ORF">AMK59_6567</name>
</gene>
<proteinExistence type="predicted"/>
<dbReference type="AlphaFoldDB" id="A0A0T6AU82"/>
<organism evidence="1 2">
    <name type="scientific">Oryctes borbonicus</name>
    <dbReference type="NCBI Taxonomy" id="1629725"/>
    <lineage>
        <taxon>Eukaryota</taxon>
        <taxon>Metazoa</taxon>
        <taxon>Ecdysozoa</taxon>
        <taxon>Arthropoda</taxon>
        <taxon>Hexapoda</taxon>
        <taxon>Insecta</taxon>
        <taxon>Pterygota</taxon>
        <taxon>Neoptera</taxon>
        <taxon>Endopterygota</taxon>
        <taxon>Coleoptera</taxon>
        <taxon>Polyphaga</taxon>
        <taxon>Scarabaeiformia</taxon>
        <taxon>Scarabaeidae</taxon>
        <taxon>Dynastinae</taxon>
        <taxon>Oryctes</taxon>
    </lineage>
</organism>
<dbReference type="EMBL" id="LJIG01022841">
    <property type="protein sequence ID" value="KRT78443.1"/>
    <property type="molecule type" value="Genomic_DNA"/>
</dbReference>
<name>A0A0T6AU82_9SCAR</name>
<reference evidence="1 2" key="1">
    <citation type="submission" date="2015-09" db="EMBL/GenBank/DDBJ databases">
        <title>Draft genome of the scarab beetle Oryctes borbonicus.</title>
        <authorList>
            <person name="Meyer J.M."/>
            <person name="Markov G.V."/>
            <person name="Baskaran P."/>
            <person name="Herrmann M."/>
            <person name="Sommer R.J."/>
            <person name="Roedelsperger C."/>
        </authorList>
    </citation>
    <scope>NUCLEOTIDE SEQUENCE [LARGE SCALE GENOMIC DNA]</scope>
    <source>
        <strain evidence="1">OB123</strain>
        <tissue evidence="1">Whole animal</tissue>
    </source>
</reference>
<dbReference type="OrthoDB" id="6356316at2759"/>
<dbReference type="Proteomes" id="UP000051574">
    <property type="component" value="Unassembled WGS sequence"/>
</dbReference>
<evidence type="ECO:0000313" key="1">
    <source>
        <dbReference type="EMBL" id="KRT78443.1"/>
    </source>
</evidence>
<dbReference type="InterPro" id="IPR011993">
    <property type="entry name" value="PH-like_dom_sf"/>
</dbReference>
<dbReference type="SUPFAM" id="SSF50729">
    <property type="entry name" value="PH domain-like"/>
    <property type="match status" value="1"/>
</dbReference>
<accession>A0A0T6AU82</accession>
<comment type="caution">
    <text evidence="1">The sequence shown here is derived from an EMBL/GenBank/DDBJ whole genome shotgun (WGS) entry which is preliminary data.</text>
</comment>
<dbReference type="Gene3D" id="2.30.29.30">
    <property type="entry name" value="Pleckstrin-homology domain (PH domain)/Phosphotyrosine-binding domain (PTB)"/>
    <property type="match status" value="1"/>
</dbReference>